<dbReference type="InterPro" id="IPR027417">
    <property type="entry name" value="P-loop_NTPase"/>
</dbReference>
<keyword evidence="1" id="KW-0813">Transport</keyword>
<keyword evidence="2" id="KW-0547">Nucleotide-binding</keyword>
<dbReference type="PROSITE" id="PS50893">
    <property type="entry name" value="ABC_TRANSPORTER_2"/>
    <property type="match status" value="1"/>
</dbReference>
<dbReference type="OrthoDB" id="9791546at2"/>
<keyword evidence="3" id="KW-0067">ATP-binding</keyword>
<dbReference type="STRING" id="717606.PaecuDRAFT_2420"/>
<evidence type="ECO:0000256" key="3">
    <source>
        <dbReference type="ARBA" id="ARBA00022840"/>
    </source>
</evidence>
<feature type="domain" description="ABC transporter" evidence="4">
    <location>
        <begin position="2"/>
        <end position="244"/>
    </location>
</feature>
<dbReference type="GO" id="GO:0022857">
    <property type="term" value="F:transmembrane transporter activity"/>
    <property type="evidence" value="ECO:0007669"/>
    <property type="project" value="TreeGrafter"/>
</dbReference>
<accession>E0I9T3</accession>
<dbReference type="Proteomes" id="UP000005387">
    <property type="component" value="Unassembled WGS sequence"/>
</dbReference>
<protein>
    <submittedName>
        <fullName evidence="5">ABC transporter related protein</fullName>
    </submittedName>
</protein>
<organism evidence="5 6">
    <name type="scientific">Paenibacillus curdlanolyticus YK9</name>
    <dbReference type="NCBI Taxonomy" id="717606"/>
    <lineage>
        <taxon>Bacteria</taxon>
        <taxon>Bacillati</taxon>
        <taxon>Bacillota</taxon>
        <taxon>Bacilli</taxon>
        <taxon>Bacillales</taxon>
        <taxon>Paenibacillaceae</taxon>
        <taxon>Paenibacillus</taxon>
    </lineage>
</organism>
<reference evidence="5 6" key="1">
    <citation type="submission" date="2010-07" db="EMBL/GenBank/DDBJ databases">
        <title>The draft genome of Paenibacillus curdlanolyticus YK9.</title>
        <authorList>
            <consortium name="US DOE Joint Genome Institute (JGI-PGF)"/>
            <person name="Lucas S."/>
            <person name="Copeland A."/>
            <person name="Lapidus A."/>
            <person name="Cheng J.-F."/>
            <person name="Bruce D."/>
            <person name="Goodwin L."/>
            <person name="Pitluck S."/>
            <person name="Land M.L."/>
            <person name="Hauser L."/>
            <person name="Chang Y.-J."/>
            <person name="Jeffries C."/>
            <person name="Anderson I.J."/>
            <person name="Johnson E."/>
            <person name="Loganathan U."/>
            <person name="Mulhopadhyay B."/>
            <person name="Kyrpides N."/>
            <person name="Woyke T.J."/>
        </authorList>
    </citation>
    <scope>NUCLEOTIDE SEQUENCE [LARGE SCALE GENOMIC DNA]</scope>
    <source>
        <strain evidence="5 6">YK9</strain>
    </source>
</reference>
<dbReference type="Gene3D" id="3.40.50.300">
    <property type="entry name" value="P-loop containing nucleotide triphosphate hydrolases"/>
    <property type="match status" value="1"/>
</dbReference>
<dbReference type="PROSITE" id="PS00211">
    <property type="entry name" value="ABC_TRANSPORTER_1"/>
    <property type="match status" value="1"/>
</dbReference>
<dbReference type="SMART" id="SM00382">
    <property type="entry name" value="AAA"/>
    <property type="match status" value="1"/>
</dbReference>
<evidence type="ECO:0000259" key="4">
    <source>
        <dbReference type="PROSITE" id="PS50893"/>
    </source>
</evidence>
<sequence length="244" mass="26937">MIRLEQISHVYQLGKKGGERTVPVLRGINLQVNAGEIVTLVGRSGSGKSTLLHAACGFIRPTGGRVIIDGQDTTKFSEGDWANFRRSRIGVVFQSFQLIPSMTAYENAELPLVLDGVGEMERRERTLQLFERFGLTDYAQHYPGELSGGQQQRVGIARALALRPSIVFADEPTGSLDSENERQFLTTLQQLNVEEQITFLIITHDEHVASIGHRTVRMEDGLLTETINGRQSQGSSAIDSEVTV</sequence>
<dbReference type="Pfam" id="PF00005">
    <property type="entry name" value="ABC_tran"/>
    <property type="match status" value="1"/>
</dbReference>
<keyword evidence="6" id="KW-1185">Reference proteome</keyword>
<evidence type="ECO:0000313" key="5">
    <source>
        <dbReference type="EMBL" id="EFM10510.1"/>
    </source>
</evidence>
<dbReference type="SUPFAM" id="SSF52540">
    <property type="entry name" value="P-loop containing nucleoside triphosphate hydrolases"/>
    <property type="match status" value="1"/>
</dbReference>
<dbReference type="GO" id="GO:0016887">
    <property type="term" value="F:ATP hydrolysis activity"/>
    <property type="evidence" value="ECO:0007669"/>
    <property type="project" value="InterPro"/>
</dbReference>
<evidence type="ECO:0000313" key="6">
    <source>
        <dbReference type="Proteomes" id="UP000005387"/>
    </source>
</evidence>
<gene>
    <name evidence="5" type="ORF">PaecuDRAFT_2420</name>
</gene>
<dbReference type="AlphaFoldDB" id="E0I9T3"/>
<dbReference type="GO" id="GO:0098796">
    <property type="term" value="C:membrane protein complex"/>
    <property type="evidence" value="ECO:0007669"/>
    <property type="project" value="UniProtKB-ARBA"/>
</dbReference>
<dbReference type="GO" id="GO:0005524">
    <property type="term" value="F:ATP binding"/>
    <property type="evidence" value="ECO:0007669"/>
    <property type="project" value="UniProtKB-KW"/>
</dbReference>
<dbReference type="RefSeq" id="WP_006038414.1">
    <property type="nucleotide sequence ID" value="NZ_AEDD01000006.1"/>
</dbReference>
<name>E0I9T3_9BACL</name>
<dbReference type="EMBL" id="AEDD01000006">
    <property type="protein sequence ID" value="EFM10510.1"/>
    <property type="molecule type" value="Genomic_DNA"/>
</dbReference>
<proteinExistence type="predicted"/>
<dbReference type="PANTHER" id="PTHR24220:SF648">
    <property type="entry name" value="ABC TRANSPORTER ATP-BINDING PROTEIN YTRE"/>
    <property type="match status" value="1"/>
</dbReference>
<dbReference type="InterPro" id="IPR003593">
    <property type="entry name" value="AAA+_ATPase"/>
</dbReference>
<evidence type="ECO:0000256" key="2">
    <source>
        <dbReference type="ARBA" id="ARBA00022741"/>
    </source>
</evidence>
<dbReference type="FunFam" id="3.40.50.300:FF:000032">
    <property type="entry name" value="Export ABC transporter ATP-binding protein"/>
    <property type="match status" value="1"/>
</dbReference>
<dbReference type="InterPro" id="IPR017911">
    <property type="entry name" value="MacB-like_ATP-bd"/>
</dbReference>
<dbReference type="CDD" id="cd03255">
    <property type="entry name" value="ABC_MJ0796_LolCDE_FtsE"/>
    <property type="match status" value="1"/>
</dbReference>
<dbReference type="InterPro" id="IPR017871">
    <property type="entry name" value="ABC_transporter-like_CS"/>
</dbReference>
<dbReference type="InterPro" id="IPR003439">
    <property type="entry name" value="ABC_transporter-like_ATP-bd"/>
</dbReference>
<evidence type="ECO:0000256" key="1">
    <source>
        <dbReference type="ARBA" id="ARBA00022448"/>
    </source>
</evidence>
<dbReference type="GO" id="GO:0005886">
    <property type="term" value="C:plasma membrane"/>
    <property type="evidence" value="ECO:0007669"/>
    <property type="project" value="TreeGrafter"/>
</dbReference>
<dbReference type="eggNOG" id="COG1136">
    <property type="taxonomic scope" value="Bacteria"/>
</dbReference>
<dbReference type="PANTHER" id="PTHR24220">
    <property type="entry name" value="IMPORT ATP-BINDING PROTEIN"/>
    <property type="match status" value="1"/>
</dbReference>
<dbReference type="InterPro" id="IPR015854">
    <property type="entry name" value="ABC_transpr_LolD-like"/>
</dbReference>